<accession>Q7MSI6</accession>
<dbReference type="KEGG" id="wsu:WS0404"/>
<reference evidence="1 2" key="1">
    <citation type="journal article" date="2003" name="Proc. Natl. Acad. Sci. U.S.A.">
        <title>Complete genome sequence and analysis of Wolinella succinogenes.</title>
        <authorList>
            <person name="Baar C."/>
            <person name="Eppinger M."/>
            <person name="Raddatz G."/>
            <person name="Simon JM."/>
            <person name="Lanz C."/>
            <person name="Klimmek O."/>
            <person name="Nandakumar R."/>
            <person name="Gross R."/>
            <person name="Rosinus A."/>
            <person name="Keller H."/>
            <person name="Jagtap P."/>
            <person name="Linke B."/>
            <person name="Meyer F."/>
            <person name="Lederer H."/>
            <person name="Schuster S.C."/>
        </authorList>
    </citation>
    <scope>NUCLEOTIDE SEQUENCE [LARGE SCALE GENOMIC DNA]</scope>
    <source>
        <strain evidence="2">ATCC 29543 / DSM 1740 / CCUG 13145 / JCM 31913 / LMG 7466 / NCTC 11488 / FDC 602W</strain>
    </source>
</reference>
<dbReference type="PANTHER" id="PTHR34071">
    <property type="entry name" value="5-NITROIMIDAZOLE ANTIBIOTICS RESISTANCE PROTEIN, NIMA-FAMILY-RELATED PROTEIN-RELATED"/>
    <property type="match status" value="1"/>
</dbReference>
<sequence length="198" mass="22279">MRRDEFASYDPNLLQEILQRCDYGTLALFDSKPYALPINFASHGEKIVFHGAKAGRKFEILSQRPLVALSVVLPYAFIPSHFSGTSLACPATQFFISAHLSGEVELVRDSDLACVFLESLMQKMQKEGGYEPITPQNTRYTHMLEKTATFALTPKEWSIKVKLGQNRPLEAREKLIAMLLERGEPLDIFTLEALKSLA</sequence>
<evidence type="ECO:0000313" key="2">
    <source>
        <dbReference type="Proteomes" id="UP000000422"/>
    </source>
</evidence>
<organism evidence="2">
    <name type="scientific">Wolinella succinogenes (strain ATCC 29543 / DSM 1740 / CCUG 13145 / JCM 31913 / LMG 7466 / NCTC 11488 / FDC 602W)</name>
    <name type="common">Vibrio succinogenes</name>
    <dbReference type="NCBI Taxonomy" id="273121"/>
    <lineage>
        <taxon>Bacteria</taxon>
        <taxon>Pseudomonadati</taxon>
        <taxon>Campylobacterota</taxon>
        <taxon>Epsilonproteobacteria</taxon>
        <taxon>Campylobacterales</taxon>
        <taxon>Helicobacteraceae</taxon>
        <taxon>Wolinella</taxon>
    </lineage>
</organism>
<dbReference type="AlphaFoldDB" id="Q7MSI6"/>
<dbReference type="STRING" id="273121.WS0404"/>
<gene>
    <name evidence="1" type="primary">NIMA</name>
    <name evidence="1" type="ordered locus">WS0404</name>
</gene>
<dbReference type="Pfam" id="PF12900">
    <property type="entry name" value="Pyridox_ox_2"/>
    <property type="match status" value="1"/>
</dbReference>
<proteinExistence type="predicted"/>
<keyword evidence="2" id="KW-1185">Reference proteome</keyword>
<dbReference type="Proteomes" id="UP000000422">
    <property type="component" value="Chromosome"/>
</dbReference>
<dbReference type="PANTHER" id="PTHR34071:SF2">
    <property type="entry name" value="FLAVIN-NUCLEOTIDE-BINDING PROTEIN"/>
    <property type="match status" value="1"/>
</dbReference>
<dbReference type="HOGENOM" id="CLU_067890_2_0_7"/>
<dbReference type="EMBL" id="BX571658">
    <property type="protein sequence ID" value="CAE09549.1"/>
    <property type="molecule type" value="Genomic_DNA"/>
</dbReference>
<dbReference type="SUPFAM" id="SSF50475">
    <property type="entry name" value="FMN-binding split barrel"/>
    <property type="match status" value="1"/>
</dbReference>
<name>Q7MSI6_WOLSU</name>
<dbReference type="InterPro" id="IPR012349">
    <property type="entry name" value="Split_barrel_FMN-bd"/>
</dbReference>
<dbReference type="RefSeq" id="WP_011138349.1">
    <property type="nucleotide sequence ID" value="NC_005090.1"/>
</dbReference>
<dbReference type="eggNOG" id="COG3467">
    <property type="taxonomic scope" value="Bacteria"/>
</dbReference>
<dbReference type="InterPro" id="IPR024747">
    <property type="entry name" value="Pyridox_Oxase-rel"/>
</dbReference>
<evidence type="ECO:0000313" key="1">
    <source>
        <dbReference type="EMBL" id="CAE09549.1"/>
    </source>
</evidence>
<protein>
    <submittedName>
        <fullName evidence="1">Uncharacterized protein</fullName>
    </submittedName>
</protein>
<dbReference type="Gene3D" id="2.30.110.10">
    <property type="entry name" value="Electron Transport, Fmn-binding Protein, Chain A"/>
    <property type="match status" value="1"/>
</dbReference>